<feature type="signal peptide" evidence="1">
    <location>
        <begin position="1"/>
        <end position="30"/>
    </location>
</feature>
<feature type="chain" id="PRO_5035175429" evidence="1">
    <location>
        <begin position="31"/>
        <end position="175"/>
    </location>
</feature>
<dbReference type="Proteomes" id="UP000708208">
    <property type="component" value="Unassembled WGS sequence"/>
</dbReference>
<sequence length="175" mass="19813">MTLWNLAAKKHYYKMRIIWLSLLLFSSAFANTCQNFEVNTEDVKDDTAPMLQNDYHNWLTLLISFFTNINKTFSELCGNIHRLARGLSEGLIGNGKTRMELLQEKVKSLHLRSQGTKLSECSLMIKDPNEVECLKSDVPAPSGSEMASRLKYGTLVVRGADWELEWGDQDGKPPG</sequence>
<evidence type="ECO:0000313" key="2">
    <source>
        <dbReference type="EMBL" id="CAG7727639.1"/>
    </source>
</evidence>
<name>A0A8J2P1K7_9HEXA</name>
<feature type="non-terminal residue" evidence="2">
    <location>
        <position position="175"/>
    </location>
</feature>
<evidence type="ECO:0000313" key="3">
    <source>
        <dbReference type="Proteomes" id="UP000708208"/>
    </source>
</evidence>
<keyword evidence="1" id="KW-0732">Signal</keyword>
<comment type="caution">
    <text evidence="2">The sequence shown here is derived from an EMBL/GenBank/DDBJ whole genome shotgun (WGS) entry which is preliminary data.</text>
</comment>
<gene>
    <name evidence="2" type="ORF">AFUS01_LOCUS16470</name>
</gene>
<accession>A0A8J2P1K7</accession>
<organism evidence="2 3">
    <name type="scientific">Allacma fusca</name>
    <dbReference type="NCBI Taxonomy" id="39272"/>
    <lineage>
        <taxon>Eukaryota</taxon>
        <taxon>Metazoa</taxon>
        <taxon>Ecdysozoa</taxon>
        <taxon>Arthropoda</taxon>
        <taxon>Hexapoda</taxon>
        <taxon>Collembola</taxon>
        <taxon>Symphypleona</taxon>
        <taxon>Sminthuridae</taxon>
        <taxon>Allacma</taxon>
    </lineage>
</organism>
<dbReference type="OrthoDB" id="239701at2759"/>
<protein>
    <submittedName>
        <fullName evidence="2">Uncharacterized protein</fullName>
    </submittedName>
</protein>
<evidence type="ECO:0000256" key="1">
    <source>
        <dbReference type="SAM" id="SignalP"/>
    </source>
</evidence>
<keyword evidence="3" id="KW-1185">Reference proteome</keyword>
<dbReference type="EMBL" id="CAJVCH010151428">
    <property type="protein sequence ID" value="CAG7727639.1"/>
    <property type="molecule type" value="Genomic_DNA"/>
</dbReference>
<proteinExistence type="predicted"/>
<dbReference type="AlphaFoldDB" id="A0A8J2P1K7"/>
<reference evidence="2" key="1">
    <citation type="submission" date="2021-06" db="EMBL/GenBank/DDBJ databases">
        <authorList>
            <person name="Hodson N. C."/>
            <person name="Mongue J. A."/>
            <person name="Jaron S. K."/>
        </authorList>
    </citation>
    <scope>NUCLEOTIDE SEQUENCE</scope>
</reference>